<protein>
    <submittedName>
        <fullName evidence="2">Extensin</fullName>
    </submittedName>
</protein>
<evidence type="ECO:0000313" key="2">
    <source>
        <dbReference type="EMBL" id="KAJ6841615.1"/>
    </source>
</evidence>
<evidence type="ECO:0000313" key="3">
    <source>
        <dbReference type="Proteomes" id="UP001140949"/>
    </source>
</evidence>
<comment type="caution">
    <text evidence="2">The sequence shown here is derived from an EMBL/GenBank/DDBJ whole genome shotgun (WGS) entry which is preliminary data.</text>
</comment>
<organism evidence="2 3">
    <name type="scientific">Iris pallida</name>
    <name type="common">Sweet iris</name>
    <dbReference type="NCBI Taxonomy" id="29817"/>
    <lineage>
        <taxon>Eukaryota</taxon>
        <taxon>Viridiplantae</taxon>
        <taxon>Streptophyta</taxon>
        <taxon>Embryophyta</taxon>
        <taxon>Tracheophyta</taxon>
        <taxon>Spermatophyta</taxon>
        <taxon>Magnoliopsida</taxon>
        <taxon>Liliopsida</taxon>
        <taxon>Asparagales</taxon>
        <taxon>Iridaceae</taxon>
        <taxon>Iridoideae</taxon>
        <taxon>Irideae</taxon>
        <taxon>Iris</taxon>
    </lineage>
</organism>
<feature type="region of interest" description="Disordered" evidence="1">
    <location>
        <begin position="83"/>
        <end position="108"/>
    </location>
</feature>
<proteinExistence type="predicted"/>
<dbReference type="AlphaFoldDB" id="A0AAX6HMS3"/>
<name>A0AAX6HMS3_IRIPA</name>
<keyword evidence="3" id="KW-1185">Reference proteome</keyword>
<reference evidence="2" key="2">
    <citation type="submission" date="2023-04" db="EMBL/GenBank/DDBJ databases">
        <authorList>
            <person name="Bruccoleri R.E."/>
            <person name="Oakeley E.J."/>
            <person name="Faust A.-M."/>
            <person name="Dessus-Babus S."/>
            <person name="Altorfer M."/>
            <person name="Burckhardt D."/>
            <person name="Oertli M."/>
            <person name="Naumann U."/>
            <person name="Petersen F."/>
            <person name="Wong J."/>
        </authorList>
    </citation>
    <scope>NUCLEOTIDE SEQUENCE</scope>
    <source>
        <strain evidence="2">GSM-AAB239-AS_SAM_17_03QT</strain>
        <tissue evidence="2">Leaf</tissue>
    </source>
</reference>
<accession>A0AAX6HMS3</accession>
<gene>
    <name evidence="2" type="ORF">M6B38_305450</name>
</gene>
<reference evidence="2" key="1">
    <citation type="journal article" date="2023" name="GigaByte">
        <title>Genome assembly of the bearded iris, Iris pallida Lam.</title>
        <authorList>
            <person name="Bruccoleri R.E."/>
            <person name="Oakeley E.J."/>
            <person name="Faust A.M.E."/>
            <person name="Altorfer M."/>
            <person name="Dessus-Babus S."/>
            <person name="Burckhardt D."/>
            <person name="Oertli M."/>
            <person name="Naumann U."/>
            <person name="Petersen F."/>
            <person name="Wong J."/>
        </authorList>
    </citation>
    <scope>NUCLEOTIDE SEQUENCE</scope>
    <source>
        <strain evidence="2">GSM-AAB239-AS_SAM_17_03QT</strain>
    </source>
</reference>
<evidence type="ECO:0000256" key="1">
    <source>
        <dbReference type="SAM" id="MobiDB-lite"/>
    </source>
</evidence>
<sequence>MALAAADACGDGDSSAAARRGSVLVRSAEGVSPAMAKEESYAVGGSESGRRGFVGIGAGCAACGCGSARGSGGSCVHATGGGLDDSSGSAHARRGTAAHSSVGVRGTG</sequence>
<dbReference type="EMBL" id="JANAVB010008400">
    <property type="protein sequence ID" value="KAJ6841615.1"/>
    <property type="molecule type" value="Genomic_DNA"/>
</dbReference>
<dbReference type="Proteomes" id="UP001140949">
    <property type="component" value="Unassembled WGS sequence"/>
</dbReference>
<feature type="compositionally biased region" description="Low complexity" evidence="1">
    <location>
        <begin position="1"/>
        <end position="18"/>
    </location>
</feature>
<feature type="region of interest" description="Disordered" evidence="1">
    <location>
        <begin position="1"/>
        <end position="20"/>
    </location>
</feature>